<evidence type="ECO:0000259" key="4">
    <source>
        <dbReference type="Pfam" id="PF19283"/>
    </source>
</evidence>
<evidence type="ECO:0000256" key="3">
    <source>
        <dbReference type="SAM" id="Phobius"/>
    </source>
</evidence>
<evidence type="ECO:0000313" key="6">
    <source>
        <dbReference type="Proteomes" id="UP000291084"/>
    </source>
</evidence>
<keyword evidence="3" id="KW-0472">Membrane</keyword>
<feature type="transmembrane region" description="Helical" evidence="3">
    <location>
        <begin position="98"/>
        <end position="117"/>
    </location>
</feature>
<accession>A0A0S3SAB1</accession>
<evidence type="ECO:0000256" key="1">
    <source>
        <dbReference type="ARBA" id="ARBA00010040"/>
    </source>
</evidence>
<gene>
    <name evidence="5" type="primary">Vigan.06G088900</name>
    <name evidence="5" type="ORF">VIGAN_06088900</name>
</gene>
<feature type="domain" description="Acylamino-acid-releasing enzyme N-terminal" evidence="4">
    <location>
        <begin position="1"/>
        <end position="82"/>
    </location>
</feature>
<keyword evidence="6" id="KW-1185">Reference proteome</keyword>
<dbReference type="GO" id="GO:0004252">
    <property type="term" value="F:serine-type endopeptidase activity"/>
    <property type="evidence" value="ECO:0007669"/>
    <property type="project" value="TreeGrafter"/>
</dbReference>
<protein>
    <recommendedName>
        <fullName evidence="4">Acylamino-acid-releasing enzyme N-terminal domain-containing protein</fullName>
    </recommendedName>
</protein>
<dbReference type="Proteomes" id="UP000291084">
    <property type="component" value="Chromosome 6"/>
</dbReference>
<evidence type="ECO:0000313" key="5">
    <source>
        <dbReference type="EMBL" id="BAT89816.1"/>
    </source>
</evidence>
<dbReference type="Pfam" id="PF19283">
    <property type="entry name" value="APEH_N"/>
    <property type="match status" value="1"/>
</dbReference>
<name>A0A0S3SAB1_PHAAN</name>
<keyword evidence="2" id="KW-0378">Hydrolase</keyword>
<dbReference type="AlphaFoldDB" id="A0A0S3SAB1"/>
<keyword evidence="3" id="KW-0812">Transmembrane</keyword>
<organism evidence="5 6">
    <name type="scientific">Vigna angularis var. angularis</name>
    <dbReference type="NCBI Taxonomy" id="157739"/>
    <lineage>
        <taxon>Eukaryota</taxon>
        <taxon>Viridiplantae</taxon>
        <taxon>Streptophyta</taxon>
        <taxon>Embryophyta</taxon>
        <taxon>Tracheophyta</taxon>
        <taxon>Spermatophyta</taxon>
        <taxon>Magnoliopsida</taxon>
        <taxon>eudicotyledons</taxon>
        <taxon>Gunneridae</taxon>
        <taxon>Pentapetalae</taxon>
        <taxon>rosids</taxon>
        <taxon>fabids</taxon>
        <taxon>Fabales</taxon>
        <taxon>Fabaceae</taxon>
        <taxon>Papilionoideae</taxon>
        <taxon>50 kb inversion clade</taxon>
        <taxon>NPAAA clade</taxon>
        <taxon>indigoferoid/millettioid clade</taxon>
        <taxon>Phaseoleae</taxon>
        <taxon>Vigna</taxon>
    </lineage>
</organism>
<evidence type="ECO:0000256" key="2">
    <source>
        <dbReference type="ARBA" id="ARBA00022801"/>
    </source>
</evidence>
<dbReference type="PANTHER" id="PTHR42776:SF23">
    <property type="entry name" value="ACYLAMINOACYL-PEPTIDASE"/>
    <property type="match status" value="1"/>
</dbReference>
<dbReference type="PANTHER" id="PTHR42776">
    <property type="entry name" value="SERINE PEPTIDASE S9 FAMILY MEMBER"/>
    <property type="match status" value="1"/>
</dbReference>
<reference evidence="5 6" key="1">
    <citation type="journal article" date="2015" name="Sci. Rep.">
        <title>The power of single molecule real-time sequencing technology in the de novo assembly of a eukaryotic genome.</title>
        <authorList>
            <person name="Sakai H."/>
            <person name="Naito K."/>
            <person name="Ogiso-Tanaka E."/>
            <person name="Takahashi Y."/>
            <person name="Iseki K."/>
            <person name="Muto C."/>
            <person name="Satou K."/>
            <person name="Teruya K."/>
            <person name="Shiroma A."/>
            <person name="Shimoji M."/>
            <person name="Hirano T."/>
            <person name="Itoh T."/>
            <person name="Kaga A."/>
            <person name="Tomooka N."/>
        </authorList>
    </citation>
    <scope>NUCLEOTIDE SEQUENCE [LARGE SCALE GENOMIC DNA]</scope>
    <source>
        <strain evidence="6">cv. Shumari</strain>
    </source>
</reference>
<dbReference type="EMBL" id="AP015039">
    <property type="protein sequence ID" value="BAT89816.1"/>
    <property type="molecule type" value="Genomic_DNA"/>
</dbReference>
<sequence>MIPVVMCAEDGCFPGLYCTIIHSNPWLSDNCTMIISSIWHSSEVLLSVNVLSGEIVHISPVDPNFSWNLLTLDGNNIVASKNNCSICQYLGLLKWRNMFYRFSLLILLQFPVVRLILLK</sequence>
<comment type="similarity">
    <text evidence="1">Belongs to the peptidase S9C family.</text>
</comment>
<keyword evidence="3" id="KW-1133">Transmembrane helix</keyword>
<dbReference type="InterPro" id="IPR045550">
    <property type="entry name" value="AARE_N"/>
</dbReference>
<proteinExistence type="inferred from homology"/>